<keyword evidence="1" id="KW-0812">Transmembrane</keyword>
<evidence type="ECO:0008006" key="4">
    <source>
        <dbReference type="Google" id="ProtNLM"/>
    </source>
</evidence>
<name>A0A4Z0RB18_9FIRM</name>
<evidence type="ECO:0000313" key="3">
    <source>
        <dbReference type="Proteomes" id="UP000298460"/>
    </source>
</evidence>
<accession>A0A4Z0RB18</accession>
<dbReference type="EMBL" id="SPQQ01000001">
    <property type="protein sequence ID" value="TGE39624.1"/>
    <property type="molecule type" value="Genomic_DNA"/>
</dbReference>
<dbReference type="RefSeq" id="WP_135544564.1">
    <property type="nucleotide sequence ID" value="NZ_SPQQ01000001.1"/>
</dbReference>
<dbReference type="AlphaFoldDB" id="A0A4Z0RB18"/>
<sequence length="127" mass="13774">MKRSTALLVSWILGLVYAIYILQYCFSSAASATTQSAATAIGVGFGIALLLPHVLIVVLAVFFNILGWAINLRWAALTGGILYCVSALAMIIYTPFVLLQIILSFIGFVKLKNINENNVQVVNTVNH</sequence>
<gene>
    <name evidence="2" type="ORF">E4K67_01030</name>
</gene>
<evidence type="ECO:0000256" key="1">
    <source>
        <dbReference type="SAM" id="Phobius"/>
    </source>
</evidence>
<proteinExistence type="predicted"/>
<dbReference type="Proteomes" id="UP000298460">
    <property type="component" value="Unassembled WGS sequence"/>
</dbReference>
<comment type="caution">
    <text evidence="2">The sequence shown here is derived from an EMBL/GenBank/DDBJ whole genome shotgun (WGS) entry which is preliminary data.</text>
</comment>
<feature type="transmembrane region" description="Helical" evidence="1">
    <location>
        <begin position="80"/>
        <end position="109"/>
    </location>
</feature>
<evidence type="ECO:0000313" key="2">
    <source>
        <dbReference type="EMBL" id="TGE39624.1"/>
    </source>
</evidence>
<reference evidence="2 3" key="1">
    <citation type="submission" date="2019-03" db="EMBL/GenBank/DDBJ databases">
        <title>Draft Genome Sequence of Desulfosporosinus fructosivorans Strain 63.6F, Isolated from Marine Sediment in the Baltic Sea.</title>
        <authorList>
            <person name="Hausmann B."/>
            <person name="Vandieken V."/>
            <person name="Pjevac P."/>
            <person name="Schreck K."/>
            <person name="Herbold C.W."/>
            <person name="Loy A."/>
        </authorList>
    </citation>
    <scope>NUCLEOTIDE SEQUENCE [LARGE SCALE GENOMIC DNA]</scope>
    <source>
        <strain evidence="2 3">63.6F</strain>
    </source>
</reference>
<keyword evidence="3" id="KW-1185">Reference proteome</keyword>
<keyword evidence="1" id="KW-1133">Transmembrane helix</keyword>
<keyword evidence="1" id="KW-0472">Membrane</keyword>
<feature type="transmembrane region" description="Helical" evidence="1">
    <location>
        <begin position="38"/>
        <end position="68"/>
    </location>
</feature>
<organism evidence="2 3">
    <name type="scientific">Desulfosporosinus fructosivorans</name>
    <dbReference type="NCBI Taxonomy" id="2018669"/>
    <lineage>
        <taxon>Bacteria</taxon>
        <taxon>Bacillati</taxon>
        <taxon>Bacillota</taxon>
        <taxon>Clostridia</taxon>
        <taxon>Eubacteriales</taxon>
        <taxon>Desulfitobacteriaceae</taxon>
        <taxon>Desulfosporosinus</taxon>
    </lineage>
</organism>
<feature type="transmembrane region" description="Helical" evidence="1">
    <location>
        <begin position="6"/>
        <end position="26"/>
    </location>
</feature>
<protein>
    <recommendedName>
        <fullName evidence="4">DUF4064 domain-containing protein</fullName>
    </recommendedName>
</protein>
<dbReference type="OrthoDB" id="1955310at2"/>